<dbReference type="CDD" id="cd11301">
    <property type="entry name" value="Fut1_Fut2_like"/>
    <property type="match status" value="1"/>
</dbReference>
<evidence type="ECO:0000313" key="3">
    <source>
        <dbReference type="EMBL" id="MBT8552002.1"/>
    </source>
</evidence>
<protein>
    <submittedName>
        <fullName evidence="3">Alpha-1,2-fucosyltransferase</fullName>
    </submittedName>
</protein>
<keyword evidence="1" id="KW-0328">Glycosyltransferase</keyword>
<accession>A0A9Q2WKQ4</accession>
<dbReference type="GO" id="GO:0008107">
    <property type="term" value="F:galactoside 2-alpha-L-fucosyltransferase activity"/>
    <property type="evidence" value="ECO:0007669"/>
    <property type="project" value="InterPro"/>
</dbReference>
<reference evidence="3" key="1">
    <citation type="journal article" date="2021" name="Genome Biol. Evol.">
        <title>Continental-Scale Gene Flow Prevents Allopatric Divergence of Pelagic Freshwater Bacteria.</title>
        <authorList>
            <person name="Hoetzinger M."/>
            <person name="Pitt A."/>
            <person name="Huemer A."/>
            <person name="Hahn M.W."/>
        </authorList>
    </citation>
    <scope>NUCLEOTIDE SEQUENCE</scope>
    <source>
        <strain evidence="3">SM1-W8</strain>
    </source>
</reference>
<dbReference type="EMBL" id="JAANEY010000001">
    <property type="protein sequence ID" value="MBT8552002.1"/>
    <property type="molecule type" value="Genomic_DNA"/>
</dbReference>
<proteinExistence type="predicted"/>
<dbReference type="Pfam" id="PF01531">
    <property type="entry name" value="Glyco_transf_11"/>
    <property type="match status" value="1"/>
</dbReference>
<keyword evidence="2" id="KW-0808">Transferase</keyword>
<gene>
    <name evidence="3" type="ORF">G6731_08555</name>
</gene>
<comment type="caution">
    <text evidence="3">The sequence shown here is derived from an EMBL/GenBank/DDBJ whole genome shotgun (WGS) entry which is preliminary data.</text>
</comment>
<name>A0A9Q2WKQ4_9BURK</name>
<sequence>MILDASWFQGQSDRAYALNPFSIDAQVYSGLSFLPSWMKGLESRLSRRYSRNRLGASIYREPHFHFDSNYPLLNRPVYLEGFWQSEQYFFQYKDLIRSDLLLKGGIPERFLLAENLIRSTDSICIHIRRGDYVSNPIALQTHGVCSIDYIHRGLQAVSADLIKPHCFIFSDDPEWVKDNLVLTFPHMIVDIAKPHEAHFDLALMAQCKHFVIANSSLSWWGAWLSENTSKRVVAPKNWFANHEKNINDLIPAGWIQL</sequence>
<dbReference type="GO" id="GO:0016020">
    <property type="term" value="C:membrane"/>
    <property type="evidence" value="ECO:0007669"/>
    <property type="project" value="InterPro"/>
</dbReference>
<dbReference type="InterPro" id="IPR002516">
    <property type="entry name" value="Glyco_trans_11"/>
</dbReference>
<dbReference type="GO" id="GO:0005975">
    <property type="term" value="P:carbohydrate metabolic process"/>
    <property type="evidence" value="ECO:0007669"/>
    <property type="project" value="InterPro"/>
</dbReference>
<evidence type="ECO:0000256" key="2">
    <source>
        <dbReference type="ARBA" id="ARBA00022679"/>
    </source>
</evidence>
<dbReference type="PANTHER" id="PTHR11927:SF9">
    <property type="entry name" value="L-FUCOSYLTRANSFERASE"/>
    <property type="match status" value="1"/>
</dbReference>
<dbReference type="Gene3D" id="3.40.50.11350">
    <property type="match status" value="1"/>
</dbReference>
<dbReference type="AlphaFoldDB" id="A0A9Q2WKQ4"/>
<evidence type="ECO:0000313" key="4">
    <source>
        <dbReference type="Proteomes" id="UP000783102"/>
    </source>
</evidence>
<evidence type="ECO:0000256" key="1">
    <source>
        <dbReference type="ARBA" id="ARBA00022676"/>
    </source>
</evidence>
<dbReference type="Proteomes" id="UP000783102">
    <property type="component" value="Unassembled WGS sequence"/>
</dbReference>
<organism evidence="3 4">
    <name type="scientific">Polynucleobacter paneuropaeus</name>
    <dbReference type="NCBI Taxonomy" id="2527775"/>
    <lineage>
        <taxon>Bacteria</taxon>
        <taxon>Pseudomonadati</taxon>
        <taxon>Pseudomonadota</taxon>
        <taxon>Betaproteobacteria</taxon>
        <taxon>Burkholderiales</taxon>
        <taxon>Burkholderiaceae</taxon>
        <taxon>Polynucleobacter</taxon>
    </lineage>
</organism>
<dbReference type="PANTHER" id="PTHR11927">
    <property type="entry name" value="GALACTOSIDE 2-L-FUCOSYLTRANSFERASE"/>
    <property type="match status" value="1"/>
</dbReference>